<dbReference type="KEGG" id="mes:Meso_0401"/>
<dbReference type="CDD" id="cd06261">
    <property type="entry name" value="TM_PBP2"/>
    <property type="match status" value="1"/>
</dbReference>
<dbReference type="InterPro" id="IPR000515">
    <property type="entry name" value="MetI-like"/>
</dbReference>
<dbReference type="GO" id="GO:0015031">
    <property type="term" value="P:protein transport"/>
    <property type="evidence" value="ECO:0007669"/>
    <property type="project" value="UniProtKB-KW"/>
</dbReference>
<dbReference type="InterPro" id="IPR050366">
    <property type="entry name" value="BP-dependent_transpt_permease"/>
</dbReference>
<evidence type="ECO:0000256" key="3">
    <source>
        <dbReference type="ARBA" id="ARBA00022475"/>
    </source>
</evidence>
<keyword evidence="5" id="KW-0571">Peptide transport</keyword>
<dbReference type="InterPro" id="IPR035906">
    <property type="entry name" value="MetI-like_sf"/>
</dbReference>
<dbReference type="OrthoDB" id="9766870at2"/>
<comment type="subcellular location">
    <subcellularLocation>
        <location evidence="1 9">Cell membrane</location>
        <topology evidence="1 9">Multi-pass membrane protein</topology>
    </subcellularLocation>
</comment>
<gene>
    <name evidence="11" type="ordered locus">Meso_0401</name>
</gene>
<protein>
    <submittedName>
        <fullName evidence="11">Binding-protein-dependent transport systems inner membrane component</fullName>
    </submittedName>
</protein>
<dbReference type="GO" id="GO:0055085">
    <property type="term" value="P:transmembrane transport"/>
    <property type="evidence" value="ECO:0007669"/>
    <property type="project" value="InterPro"/>
</dbReference>
<feature type="transmembrane region" description="Helical" evidence="9">
    <location>
        <begin position="118"/>
        <end position="141"/>
    </location>
</feature>
<evidence type="ECO:0000313" key="11">
    <source>
        <dbReference type="EMBL" id="ABG61805.1"/>
    </source>
</evidence>
<evidence type="ECO:0000256" key="6">
    <source>
        <dbReference type="ARBA" id="ARBA00022927"/>
    </source>
</evidence>
<sequence length="283" mass="30264" precursor="true">MTTRLAIPIALRRYSRNPASLIGAATVLVVVVAAVLAPYITPFPEHAGTFVDFANMGQPPSSVHLLGTDLIGRDIFSRILFGFRSSLLLAVIVLSIAVSFGTFVGLLAGYGSPATRTVLMYVIDIFLSLPSLLLAMAIIGLFRPSQIVAMMAVSVVWWPWYARLVGNLVWSIRREGFVLSAELVGASKARIALLEILPNCIPSLLTKASIDMGLVVLLGASLSFVGLGAPPPQPDLGTMVAEGASYLPEYWWLSISAGFAIFILVIGFNLVGDGLQDLFDAEQ</sequence>
<organism evidence="11">
    <name type="scientific">Chelativorans sp. (strain BNC1)</name>
    <dbReference type="NCBI Taxonomy" id="266779"/>
    <lineage>
        <taxon>Bacteria</taxon>
        <taxon>Pseudomonadati</taxon>
        <taxon>Pseudomonadota</taxon>
        <taxon>Alphaproteobacteria</taxon>
        <taxon>Hyphomicrobiales</taxon>
        <taxon>Phyllobacteriaceae</taxon>
        <taxon>Chelativorans</taxon>
    </lineage>
</organism>
<dbReference type="PROSITE" id="PS50928">
    <property type="entry name" value="ABC_TM1"/>
    <property type="match status" value="1"/>
</dbReference>
<keyword evidence="2 9" id="KW-0813">Transport</keyword>
<evidence type="ECO:0000256" key="5">
    <source>
        <dbReference type="ARBA" id="ARBA00022856"/>
    </source>
</evidence>
<feature type="domain" description="ABC transmembrane type-1" evidence="10">
    <location>
        <begin position="83"/>
        <end position="272"/>
    </location>
</feature>
<dbReference type="EMBL" id="CP000390">
    <property type="protein sequence ID" value="ABG61805.1"/>
    <property type="molecule type" value="Genomic_DNA"/>
</dbReference>
<keyword evidence="7 9" id="KW-1133">Transmembrane helix</keyword>
<dbReference type="PANTHER" id="PTHR43386">
    <property type="entry name" value="OLIGOPEPTIDE TRANSPORT SYSTEM PERMEASE PROTEIN APPC"/>
    <property type="match status" value="1"/>
</dbReference>
<evidence type="ECO:0000256" key="1">
    <source>
        <dbReference type="ARBA" id="ARBA00004651"/>
    </source>
</evidence>
<dbReference type="HOGENOM" id="CLU_028518_1_1_5"/>
<dbReference type="SUPFAM" id="SSF161098">
    <property type="entry name" value="MetI-like"/>
    <property type="match status" value="1"/>
</dbReference>
<keyword evidence="8 9" id="KW-0472">Membrane</keyword>
<feature type="transmembrane region" description="Helical" evidence="9">
    <location>
        <begin position="212"/>
        <end position="230"/>
    </location>
</feature>
<comment type="similarity">
    <text evidence="9">Belongs to the binding-protein-dependent transport system permease family.</text>
</comment>
<keyword evidence="3" id="KW-1003">Cell membrane</keyword>
<dbReference type="Pfam" id="PF00528">
    <property type="entry name" value="BPD_transp_1"/>
    <property type="match status" value="1"/>
</dbReference>
<dbReference type="AlphaFoldDB" id="Q11LC0"/>
<evidence type="ECO:0000256" key="4">
    <source>
        <dbReference type="ARBA" id="ARBA00022692"/>
    </source>
</evidence>
<feature type="transmembrane region" description="Helical" evidence="9">
    <location>
        <begin position="87"/>
        <end position="111"/>
    </location>
</feature>
<dbReference type="InterPro" id="IPR025966">
    <property type="entry name" value="OppC_N"/>
</dbReference>
<keyword evidence="4 9" id="KW-0812">Transmembrane</keyword>
<evidence type="ECO:0000256" key="2">
    <source>
        <dbReference type="ARBA" id="ARBA00022448"/>
    </source>
</evidence>
<feature type="transmembrane region" description="Helical" evidence="9">
    <location>
        <begin position="147"/>
        <end position="170"/>
    </location>
</feature>
<dbReference type="GO" id="GO:0005886">
    <property type="term" value="C:plasma membrane"/>
    <property type="evidence" value="ECO:0007669"/>
    <property type="project" value="UniProtKB-SubCell"/>
</dbReference>
<dbReference type="Gene3D" id="1.10.3720.10">
    <property type="entry name" value="MetI-like"/>
    <property type="match status" value="1"/>
</dbReference>
<dbReference type="Pfam" id="PF12911">
    <property type="entry name" value="OppC_N"/>
    <property type="match status" value="1"/>
</dbReference>
<keyword evidence="6" id="KW-0653">Protein transport</keyword>
<dbReference type="PANTHER" id="PTHR43386:SF1">
    <property type="entry name" value="D,D-DIPEPTIDE TRANSPORT SYSTEM PERMEASE PROTEIN DDPC-RELATED"/>
    <property type="match status" value="1"/>
</dbReference>
<evidence type="ECO:0000259" key="10">
    <source>
        <dbReference type="PROSITE" id="PS50928"/>
    </source>
</evidence>
<accession>Q11LC0</accession>
<feature type="transmembrane region" description="Helical" evidence="9">
    <location>
        <begin position="250"/>
        <end position="271"/>
    </location>
</feature>
<dbReference type="GO" id="GO:0015833">
    <property type="term" value="P:peptide transport"/>
    <property type="evidence" value="ECO:0007669"/>
    <property type="project" value="UniProtKB-KW"/>
</dbReference>
<feature type="transmembrane region" description="Helical" evidence="9">
    <location>
        <begin position="21"/>
        <end position="40"/>
    </location>
</feature>
<name>Q11LC0_CHESB</name>
<reference evidence="11" key="1">
    <citation type="submission" date="2006-06" db="EMBL/GenBank/DDBJ databases">
        <title>Complete sequence of chromosome of Chelativorans sp. BNC1.</title>
        <authorList>
            <consortium name="US DOE Joint Genome Institute"/>
            <person name="Copeland A."/>
            <person name="Lucas S."/>
            <person name="Lapidus A."/>
            <person name="Barry K."/>
            <person name="Detter J.C."/>
            <person name="Glavina del Rio T."/>
            <person name="Hammon N."/>
            <person name="Israni S."/>
            <person name="Dalin E."/>
            <person name="Tice H."/>
            <person name="Pitluck S."/>
            <person name="Chertkov O."/>
            <person name="Brettin T."/>
            <person name="Bruce D."/>
            <person name="Han C."/>
            <person name="Tapia R."/>
            <person name="Gilna P."/>
            <person name="Schmutz J."/>
            <person name="Larimer F."/>
            <person name="Land M."/>
            <person name="Hauser L."/>
            <person name="Kyrpides N."/>
            <person name="Mikhailova N."/>
            <person name="Richardson P."/>
        </authorList>
    </citation>
    <scope>NUCLEOTIDE SEQUENCE</scope>
    <source>
        <strain evidence="11">BNC1</strain>
    </source>
</reference>
<evidence type="ECO:0000256" key="9">
    <source>
        <dbReference type="RuleBase" id="RU363032"/>
    </source>
</evidence>
<dbReference type="eggNOG" id="COG1173">
    <property type="taxonomic scope" value="Bacteria"/>
</dbReference>
<proteinExistence type="inferred from homology"/>
<dbReference type="STRING" id="266779.Meso_0401"/>
<evidence type="ECO:0000256" key="7">
    <source>
        <dbReference type="ARBA" id="ARBA00022989"/>
    </source>
</evidence>
<evidence type="ECO:0000256" key="8">
    <source>
        <dbReference type="ARBA" id="ARBA00023136"/>
    </source>
</evidence>